<dbReference type="SMART" id="SM00239">
    <property type="entry name" value="C2"/>
    <property type="match status" value="1"/>
</dbReference>
<comment type="catalytic activity">
    <reaction evidence="13">
        <text>a 1,2-diacyl-sn-glycero-3-phosphocholine + H2O = a 1-acyl-sn-glycero-3-phosphocholine + a fatty acid + H(+)</text>
        <dbReference type="Rhea" id="RHEA:15801"/>
        <dbReference type="ChEBI" id="CHEBI:15377"/>
        <dbReference type="ChEBI" id="CHEBI:15378"/>
        <dbReference type="ChEBI" id="CHEBI:28868"/>
        <dbReference type="ChEBI" id="CHEBI:57643"/>
        <dbReference type="ChEBI" id="CHEBI:58168"/>
        <dbReference type="EC" id="3.1.1.4"/>
    </reaction>
</comment>
<sequence length="743" mass="85567">TVKVLRARNIKGTDLLSKADCYVELKLPTASPMVYRTQVVDNSDNPEWNETFQYRIHSAVKNILELTLYDKDVLVSDELTSIVFDVGGMKPGQPLLRTFKLNPEVHPCLSLQGTVNKEEKMKEKQQGSCEVKLSVPGAYQKQLCIPWRPDNEKDYGTSFVFHMDKEMHPELQVELEQTISVLQVSSCPELTVFCVCFDFYFSTWDLDIRLGFDLCKEEREFVDKRKKVVSEALKKTLNLKESPRKDEVPVVAVLGSGGGMRALTSFYGSLAGLQRLGLLDAALYLSGISGSTWCLSTLYQDPHWSQKDLQDAISRAQDTVSSSKGGAFSPERLKYYFQELNSMESSGRKVSFTDLWGLIVEYFLQQKEDPSKLSDQQEAVKWAQNPYPIYAAVNVRPNISSGDFAEWCEFTPYEVGFRKYGAFVRTEDFDSEFFMGRLIRKRPEPRICFLQGMWGSAFAASLDDICLKLDEHCLFVLHPFVVSVDDCRRSHFRDPTRLKTRLVIPGGPLLQIFQDFFKSRVTCGETFNFMQGLYLHKDYVKVKKFVVWKGTHLDAFPNQLTPMEESLYLVDGGFSINSPFPLVLQPERDVDVILSFNFSWEAPFEVLELAQKYCEEREIPFPKIKLTDEDEKKPKECYMFVDNNNPKAPIVLHFPLVNDTFRKYKAPGIKRESEDEKSFGDFVIETKDSPYRTLNFTLEPYDFHRLVEVNRYNVLNNKDTLFKTLNLALQRRKRKNVINMSNT</sequence>
<evidence type="ECO:0000256" key="12">
    <source>
        <dbReference type="PROSITE-ProRule" id="PRU00555"/>
    </source>
</evidence>
<keyword evidence="6 13" id="KW-0479">Metal-binding</keyword>
<keyword evidence="9 12" id="KW-0442">Lipid degradation</keyword>
<evidence type="ECO:0000259" key="15">
    <source>
        <dbReference type="PROSITE" id="PS51210"/>
    </source>
</evidence>
<dbReference type="GO" id="GO:0031982">
    <property type="term" value="C:vesicle"/>
    <property type="evidence" value="ECO:0007669"/>
    <property type="project" value="TreeGrafter"/>
</dbReference>
<dbReference type="InterPro" id="IPR016035">
    <property type="entry name" value="Acyl_Trfase/lysoPLipase"/>
</dbReference>
<evidence type="ECO:0000313" key="17">
    <source>
        <dbReference type="Proteomes" id="UP000694426"/>
    </source>
</evidence>
<dbReference type="InterPro" id="IPR040723">
    <property type="entry name" value="cPLA2_C2"/>
</dbReference>
<dbReference type="CDD" id="cd04036">
    <property type="entry name" value="C2_cPLA2"/>
    <property type="match status" value="1"/>
</dbReference>
<dbReference type="SMART" id="SM00022">
    <property type="entry name" value="PLAc"/>
    <property type="match status" value="1"/>
</dbReference>
<evidence type="ECO:0000259" key="14">
    <source>
        <dbReference type="PROSITE" id="PS50004"/>
    </source>
</evidence>
<dbReference type="InterPro" id="IPR041847">
    <property type="entry name" value="C2_cPLA2"/>
</dbReference>
<keyword evidence="8 13" id="KW-0106">Calcium</keyword>
<dbReference type="GO" id="GO:0032587">
    <property type="term" value="C:ruffle membrane"/>
    <property type="evidence" value="ECO:0007669"/>
    <property type="project" value="TreeGrafter"/>
</dbReference>
<gene>
    <name evidence="16" type="primary">PLA2G4F</name>
</gene>
<dbReference type="InterPro" id="IPR000008">
    <property type="entry name" value="C2_dom"/>
</dbReference>
<proteinExistence type="predicted"/>
<organism evidence="16 17">
    <name type="scientific">Anser brachyrhynchus</name>
    <name type="common">Pink-footed goose</name>
    <dbReference type="NCBI Taxonomy" id="132585"/>
    <lineage>
        <taxon>Eukaryota</taxon>
        <taxon>Metazoa</taxon>
        <taxon>Chordata</taxon>
        <taxon>Craniata</taxon>
        <taxon>Vertebrata</taxon>
        <taxon>Euteleostomi</taxon>
        <taxon>Archelosauria</taxon>
        <taxon>Archosauria</taxon>
        <taxon>Dinosauria</taxon>
        <taxon>Saurischia</taxon>
        <taxon>Theropoda</taxon>
        <taxon>Coelurosauria</taxon>
        <taxon>Aves</taxon>
        <taxon>Neognathae</taxon>
        <taxon>Galloanserae</taxon>
        <taxon>Anseriformes</taxon>
        <taxon>Anatidae</taxon>
        <taxon>Anserinae</taxon>
        <taxon>Anser</taxon>
    </lineage>
</organism>
<evidence type="ECO:0000256" key="6">
    <source>
        <dbReference type="ARBA" id="ARBA00022723"/>
    </source>
</evidence>
<dbReference type="PROSITE" id="PS51210">
    <property type="entry name" value="PLA2C"/>
    <property type="match status" value="1"/>
</dbReference>
<dbReference type="Pfam" id="PF18695">
    <property type="entry name" value="cPLA2_C2"/>
    <property type="match status" value="1"/>
</dbReference>
<evidence type="ECO:0000256" key="11">
    <source>
        <dbReference type="ARBA" id="ARBA00023136"/>
    </source>
</evidence>
<name>A0A8B9BH79_9AVES</name>
<dbReference type="FunFam" id="2.60.40.150:FF:000030">
    <property type="entry name" value="Phospholipase A2"/>
    <property type="match status" value="1"/>
</dbReference>
<evidence type="ECO:0000256" key="10">
    <source>
        <dbReference type="ARBA" id="ARBA00023098"/>
    </source>
</evidence>
<evidence type="ECO:0000256" key="2">
    <source>
        <dbReference type="ARBA" id="ARBA00004170"/>
    </source>
</evidence>
<evidence type="ECO:0000256" key="3">
    <source>
        <dbReference type="ARBA" id="ARBA00004514"/>
    </source>
</evidence>
<dbReference type="Ensembl" id="ENSABRT00000005964.1">
    <property type="protein sequence ID" value="ENSABRP00000004193.1"/>
    <property type="gene ID" value="ENSABRG00000003747.1"/>
</dbReference>
<dbReference type="EC" id="3.1.1.4" evidence="4 13"/>
<evidence type="ECO:0000256" key="13">
    <source>
        <dbReference type="RuleBase" id="RU362102"/>
    </source>
</evidence>
<dbReference type="GO" id="GO:0005509">
    <property type="term" value="F:calcium ion binding"/>
    <property type="evidence" value="ECO:0007669"/>
    <property type="project" value="InterPro"/>
</dbReference>
<keyword evidence="10 12" id="KW-0443">Lipid metabolism</keyword>
<dbReference type="Proteomes" id="UP000694426">
    <property type="component" value="Unplaced"/>
</dbReference>
<dbReference type="PROSITE" id="PS50004">
    <property type="entry name" value="C2"/>
    <property type="match status" value="1"/>
</dbReference>
<dbReference type="InterPro" id="IPR035892">
    <property type="entry name" value="C2_domain_sf"/>
</dbReference>
<dbReference type="PANTHER" id="PTHR10728">
    <property type="entry name" value="CYTOSOLIC PHOSPHOLIPASE A2"/>
    <property type="match status" value="1"/>
</dbReference>
<reference evidence="16" key="1">
    <citation type="submission" date="2025-08" db="UniProtKB">
        <authorList>
            <consortium name="Ensembl"/>
        </authorList>
    </citation>
    <scope>IDENTIFICATION</scope>
</reference>
<dbReference type="SUPFAM" id="SSF49562">
    <property type="entry name" value="C2 domain (Calcium/lipid-binding domain, CaLB)"/>
    <property type="match status" value="1"/>
</dbReference>
<dbReference type="AlphaFoldDB" id="A0A8B9BH79"/>
<dbReference type="PANTHER" id="PTHR10728:SF22">
    <property type="entry name" value="CYTOSOLIC PHOSPHOLIPASE A2 ZETA"/>
    <property type="match status" value="1"/>
</dbReference>
<comment type="subcellular location">
    <subcellularLocation>
        <location evidence="3">Cytoplasm</location>
        <location evidence="3">Cytosol</location>
    </subcellularLocation>
    <subcellularLocation>
        <location evidence="2">Membrane</location>
        <topology evidence="2">Peripheral membrane protein</topology>
    </subcellularLocation>
</comment>
<reference evidence="16" key="2">
    <citation type="submission" date="2025-09" db="UniProtKB">
        <authorList>
            <consortium name="Ensembl"/>
        </authorList>
    </citation>
    <scope>IDENTIFICATION</scope>
</reference>
<dbReference type="SUPFAM" id="SSF52151">
    <property type="entry name" value="FabD/lysophospholipase-like"/>
    <property type="match status" value="1"/>
</dbReference>
<evidence type="ECO:0000256" key="1">
    <source>
        <dbReference type="ARBA" id="ARBA00001913"/>
    </source>
</evidence>
<protein>
    <recommendedName>
        <fullName evidence="4 13">Phospholipase A2</fullName>
        <ecNumber evidence="4 13">3.1.1.4</ecNumber>
    </recommendedName>
</protein>
<dbReference type="Gene3D" id="3.40.1090.10">
    <property type="entry name" value="Cytosolic phospholipase A2 catalytic domain"/>
    <property type="match status" value="1"/>
</dbReference>
<feature type="domain" description="PLA2c" evidence="15">
    <location>
        <begin position="200"/>
        <end position="743"/>
    </location>
</feature>
<dbReference type="GO" id="GO:0005829">
    <property type="term" value="C:cytosol"/>
    <property type="evidence" value="ECO:0007669"/>
    <property type="project" value="UniProtKB-SubCell"/>
</dbReference>
<dbReference type="Pfam" id="PF00168">
    <property type="entry name" value="C2"/>
    <property type="match status" value="1"/>
</dbReference>
<comment type="cofactor">
    <cofactor evidence="1">
        <name>Ca(2+)</name>
        <dbReference type="ChEBI" id="CHEBI:29108"/>
    </cofactor>
</comment>
<comment type="domain">
    <text evidence="13">The N-terminal C2 domain associates with lipid membranes upon calcium binding.</text>
</comment>
<keyword evidence="5 13" id="KW-0963">Cytoplasm</keyword>
<evidence type="ECO:0000256" key="5">
    <source>
        <dbReference type="ARBA" id="ARBA00022490"/>
    </source>
</evidence>
<dbReference type="GeneTree" id="ENSGT01030000234606"/>
<dbReference type="InterPro" id="IPR002642">
    <property type="entry name" value="LysoPLipase_cat_dom"/>
</dbReference>
<evidence type="ECO:0000313" key="16">
    <source>
        <dbReference type="Ensembl" id="ENSABRP00000004193.1"/>
    </source>
</evidence>
<keyword evidence="17" id="KW-1185">Reference proteome</keyword>
<evidence type="ECO:0000256" key="4">
    <source>
        <dbReference type="ARBA" id="ARBA00013278"/>
    </source>
</evidence>
<keyword evidence="7 12" id="KW-0378">Hydrolase</keyword>
<dbReference type="GO" id="GO:0047498">
    <property type="term" value="F:calcium-dependent phospholipase A2 activity"/>
    <property type="evidence" value="ECO:0007669"/>
    <property type="project" value="TreeGrafter"/>
</dbReference>
<dbReference type="GO" id="GO:0046475">
    <property type="term" value="P:glycerophospholipid catabolic process"/>
    <property type="evidence" value="ECO:0007669"/>
    <property type="project" value="TreeGrafter"/>
</dbReference>
<evidence type="ECO:0000256" key="9">
    <source>
        <dbReference type="ARBA" id="ARBA00022963"/>
    </source>
</evidence>
<keyword evidence="11" id="KW-0472">Membrane</keyword>
<feature type="domain" description="C2" evidence="14">
    <location>
        <begin position="1"/>
        <end position="99"/>
    </location>
</feature>
<accession>A0A8B9BH79</accession>
<dbReference type="FunFam" id="3.40.1090.10:FF:000002">
    <property type="entry name" value="Phospholipase A2"/>
    <property type="match status" value="1"/>
</dbReference>
<evidence type="ECO:0000256" key="8">
    <source>
        <dbReference type="ARBA" id="ARBA00022837"/>
    </source>
</evidence>
<dbReference type="GO" id="GO:0005544">
    <property type="term" value="F:calcium-dependent phospholipid binding"/>
    <property type="evidence" value="ECO:0007669"/>
    <property type="project" value="TreeGrafter"/>
</dbReference>
<dbReference type="Pfam" id="PF01735">
    <property type="entry name" value="PLA2_B"/>
    <property type="match status" value="1"/>
</dbReference>
<evidence type="ECO:0000256" key="7">
    <source>
        <dbReference type="ARBA" id="ARBA00022801"/>
    </source>
</evidence>
<dbReference type="Gene3D" id="2.60.40.150">
    <property type="entry name" value="C2 domain"/>
    <property type="match status" value="1"/>
</dbReference>